<evidence type="ECO:0000313" key="2">
    <source>
        <dbReference type="EMBL" id="ODQ66917.1"/>
    </source>
</evidence>
<evidence type="ECO:0000256" key="1">
    <source>
        <dbReference type="SAM" id="Phobius"/>
    </source>
</evidence>
<feature type="transmembrane region" description="Helical" evidence="1">
    <location>
        <begin position="23"/>
        <end position="41"/>
    </location>
</feature>
<organism evidence="2 3">
    <name type="scientific">Nadsonia fulvescens var. elongata DSM 6958</name>
    <dbReference type="NCBI Taxonomy" id="857566"/>
    <lineage>
        <taxon>Eukaryota</taxon>
        <taxon>Fungi</taxon>
        <taxon>Dikarya</taxon>
        <taxon>Ascomycota</taxon>
        <taxon>Saccharomycotina</taxon>
        <taxon>Dipodascomycetes</taxon>
        <taxon>Dipodascales</taxon>
        <taxon>Dipodascales incertae sedis</taxon>
        <taxon>Nadsonia</taxon>
    </lineage>
</organism>
<proteinExistence type="predicted"/>
<name>A0A1E3PPZ5_9ASCO</name>
<keyword evidence="1" id="KW-0472">Membrane</keyword>
<sequence>MFAFAALWASSAPELINVYSLQFTDLLGVTAALMEGRVIIANMIQSSPFYTNILTYYPSIALVAHAMAKVFGHDTNSITPAILYMGLGGLITAYPLFLCETSSVFSKKQGKIE</sequence>
<keyword evidence="3" id="KW-1185">Reference proteome</keyword>
<gene>
    <name evidence="2" type="ORF">NADFUDRAFT_49368</name>
</gene>
<dbReference type="Proteomes" id="UP000095009">
    <property type="component" value="Unassembled WGS sequence"/>
</dbReference>
<evidence type="ECO:0000313" key="3">
    <source>
        <dbReference type="Proteomes" id="UP000095009"/>
    </source>
</evidence>
<feature type="transmembrane region" description="Helical" evidence="1">
    <location>
        <begin position="53"/>
        <end position="72"/>
    </location>
</feature>
<reference evidence="2 3" key="1">
    <citation type="journal article" date="2016" name="Proc. Natl. Acad. Sci. U.S.A.">
        <title>Comparative genomics of biotechnologically important yeasts.</title>
        <authorList>
            <person name="Riley R."/>
            <person name="Haridas S."/>
            <person name="Wolfe K.H."/>
            <person name="Lopes M.R."/>
            <person name="Hittinger C.T."/>
            <person name="Goeker M."/>
            <person name="Salamov A.A."/>
            <person name="Wisecaver J.H."/>
            <person name="Long T.M."/>
            <person name="Calvey C.H."/>
            <person name="Aerts A.L."/>
            <person name="Barry K.W."/>
            <person name="Choi C."/>
            <person name="Clum A."/>
            <person name="Coughlan A.Y."/>
            <person name="Deshpande S."/>
            <person name="Douglass A.P."/>
            <person name="Hanson S.J."/>
            <person name="Klenk H.-P."/>
            <person name="LaButti K.M."/>
            <person name="Lapidus A."/>
            <person name="Lindquist E.A."/>
            <person name="Lipzen A.M."/>
            <person name="Meier-Kolthoff J.P."/>
            <person name="Ohm R.A."/>
            <person name="Otillar R.P."/>
            <person name="Pangilinan J.L."/>
            <person name="Peng Y."/>
            <person name="Rokas A."/>
            <person name="Rosa C.A."/>
            <person name="Scheuner C."/>
            <person name="Sibirny A.A."/>
            <person name="Slot J.C."/>
            <person name="Stielow J.B."/>
            <person name="Sun H."/>
            <person name="Kurtzman C.P."/>
            <person name="Blackwell M."/>
            <person name="Grigoriev I.V."/>
            <person name="Jeffries T.W."/>
        </authorList>
    </citation>
    <scope>NUCLEOTIDE SEQUENCE [LARGE SCALE GENOMIC DNA]</scope>
    <source>
        <strain evidence="2 3">DSM 6958</strain>
    </source>
</reference>
<keyword evidence="1" id="KW-0812">Transmembrane</keyword>
<keyword evidence="1" id="KW-1133">Transmembrane helix</keyword>
<dbReference type="EMBL" id="KV454407">
    <property type="protein sequence ID" value="ODQ66917.1"/>
    <property type="molecule type" value="Genomic_DNA"/>
</dbReference>
<protein>
    <submittedName>
        <fullName evidence="2">Uncharacterized protein</fullName>
    </submittedName>
</protein>
<feature type="transmembrane region" description="Helical" evidence="1">
    <location>
        <begin position="78"/>
        <end position="99"/>
    </location>
</feature>
<dbReference type="AlphaFoldDB" id="A0A1E3PPZ5"/>
<accession>A0A1E3PPZ5</accession>